<dbReference type="HOGENOM" id="CLU_128737_0_0_10"/>
<reference evidence="2 3" key="1">
    <citation type="submission" date="2013-08" db="EMBL/GenBank/DDBJ databases">
        <authorList>
            <person name="Weinstock G."/>
            <person name="Sodergren E."/>
            <person name="Wylie T."/>
            <person name="Fulton L."/>
            <person name="Fulton R."/>
            <person name="Fronick C."/>
            <person name="O'Laughlin M."/>
            <person name="Godfrey J."/>
            <person name="Miner T."/>
            <person name="Herter B."/>
            <person name="Appelbaum E."/>
            <person name="Cordes M."/>
            <person name="Lek S."/>
            <person name="Wollam A."/>
            <person name="Pepin K.H."/>
            <person name="Palsikar V.B."/>
            <person name="Mitreva M."/>
            <person name="Wilson R.K."/>
        </authorList>
    </citation>
    <scope>NUCLEOTIDE SEQUENCE [LARGE SCALE GENOMIC DNA]</scope>
    <source>
        <strain evidence="2 3">ATCC 15930</strain>
    </source>
</reference>
<evidence type="ECO:0000313" key="2">
    <source>
        <dbReference type="EMBL" id="KDR50877.1"/>
    </source>
</evidence>
<evidence type="ECO:0000256" key="1">
    <source>
        <dbReference type="SAM" id="SignalP"/>
    </source>
</evidence>
<dbReference type="RefSeq" id="WP_018966785.1">
    <property type="nucleotide sequence ID" value="NZ_KB899211.1"/>
</dbReference>
<accession>A0A069QDY2</accession>
<evidence type="ECO:0000313" key="3">
    <source>
        <dbReference type="Proteomes" id="UP000027442"/>
    </source>
</evidence>
<dbReference type="Proteomes" id="UP000027442">
    <property type="component" value="Unassembled WGS sequence"/>
</dbReference>
<gene>
    <name evidence="2" type="ORF">HMPREF1991_03059</name>
</gene>
<proteinExistence type="predicted"/>
<protein>
    <submittedName>
        <fullName evidence="2">Uncharacterized protein</fullName>
    </submittedName>
</protein>
<feature type="chain" id="PRO_5001665191" evidence="1">
    <location>
        <begin position="21"/>
        <end position="169"/>
    </location>
</feature>
<dbReference type="EMBL" id="JNGW01000134">
    <property type="protein sequence ID" value="KDR50877.1"/>
    <property type="molecule type" value="Genomic_DNA"/>
</dbReference>
<feature type="signal peptide" evidence="1">
    <location>
        <begin position="1"/>
        <end position="20"/>
    </location>
</feature>
<dbReference type="PATRIC" id="fig|1122985.7.peg.3165"/>
<dbReference type="eggNOG" id="ENOG5030P7R">
    <property type="taxonomic scope" value="Bacteria"/>
</dbReference>
<sequence>MIKSFFATMFALLISASAYANNNANIQGVAFGTNYETALAGIKSQFGTPLSANKRQIVYKNMTFKGVKFDKATFNFQTDSLGNTYFSEARFTSTPVNKKNALKTVEALAKTMDKDYPGVTIDWEDDEMPFYKGGLSPIENNYLFTVCIYPSGNAYTTVLRYGPLPYVRN</sequence>
<dbReference type="AlphaFoldDB" id="A0A069QDY2"/>
<comment type="caution">
    <text evidence="2">The sequence shown here is derived from an EMBL/GenBank/DDBJ whole genome shotgun (WGS) entry which is preliminary data.</text>
</comment>
<organism evidence="2 3">
    <name type="scientific">Hoylesella loescheii DSM 19665 = JCM 12249 = ATCC 15930</name>
    <dbReference type="NCBI Taxonomy" id="1122985"/>
    <lineage>
        <taxon>Bacteria</taxon>
        <taxon>Pseudomonadati</taxon>
        <taxon>Bacteroidota</taxon>
        <taxon>Bacteroidia</taxon>
        <taxon>Bacteroidales</taxon>
        <taxon>Prevotellaceae</taxon>
        <taxon>Hoylesella</taxon>
    </lineage>
</organism>
<name>A0A069QDY2_HOYLO</name>
<keyword evidence="1" id="KW-0732">Signal</keyword>
<keyword evidence="3" id="KW-1185">Reference proteome</keyword>